<name>A0A834YC83_TETSI</name>
<dbReference type="AlphaFoldDB" id="A0A834YC83"/>
<proteinExistence type="predicted"/>
<dbReference type="CDD" id="cd04051">
    <property type="entry name" value="C2_SRC2_like"/>
    <property type="match status" value="1"/>
</dbReference>
<reference evidence="2 3" key="1">
    <citation type="submission" date="2020-04" db="EMBL/GenBank/DDBJ databases">
        <title>Plant Genome Project.</title>
        <authorList>
            <person name="Zhang R.-G."/>
        </authorList>
    </citation>
    <scope>NUCLEOTIDE SEQUENCE [LARGE SCALE GENOMIC DNA]</scope>
    <source>
        <strain evidence="2">YNK0</strain>
        <tissue evidence="2">Leaf</tissue>
    </source>
</reference>
<dbReference type="Gene3D" id="2.60.40.150">
    <property type="entry name" value="C2 domain"/>
    <property type="match status" value="1"/>
</dbReference>
<dbReference type="PROSITE" id="PS50004">
    <property type="entry name" value="C2"/>
    <property type="match status" value="1"/>
</dbReference>
<keyword evidence="3" id="KW-1185">Reference proteome</keyword>
<dbReference type="Pfam" id="PF00168">
    <property type="entry name" value="C2"/>
    <property type="match status" value="1"/>
</dbReference>
<gene>
    <name evidence="2" type="ORF">HHK36_028882</name>
</gene>
<organism evidence="2 3">
    <name type="scientific">Tetracentron sinense</name>
    <name type="common">Spur-leaf</name>
    <dbReference type="NCBI Taxonomy" id="13715"/>
    <lineage>
        <taxon>Eukaryota</taxon>
        <taxon>Viridiplantae</taxon>
        <taxon>Streptophyta</taxon>
        <taxon>Embryophyta</taxon>
        <taxon>Tracheophyta</taxon>
        <taxon>Spermatophyta</taxon>
        <taxon>Magnoliopsida</taxon>
        <taxon>Trochodendrales</taxon>
        <taxon>Trochodendraceae</taxon>
        <taxon>Tetracentron</taxon>
    </lineage>
</organism>
<dbReference type="PANTHER" id="PTHR32246:SF66">
    <property type="entry name" value="C2 DOMAIN-CONTAINING PROTEIN"/>
    <property type="match status" value="1"/>
</dbReference>
<protein>
    <recommendedName>
        <fullName evidence="1">C2 domain-containing protein</fullName>
    </recommendedName>
</protein>
<evidence type="ECO:0000313" key="3">
    <source>
        <dbReference type="Proteomes" id="UP000655225"/>
    </source>
</evidence>
<dbReference type="SMART" id="SM00239">
    <property type="entry name" value="C2"/>
    <property type="match status" value="1"/>
</dbReference>
<sequence>MMHQYHQPLTLEITVISAKGLKNTSFPLLCSKPVRPFVTLSTNPPTLCRYKPIHHVYRTRVDKDGRTNPCWGDKFHLPIDTTFFSQNYSSIYLQIFSNRLLGDKIQLGWCQIPATDIIEGFRPAGSLRHLSYRVRARDGSRGHGVVNLAVRLVGPEDGPGFVFSDKPTQSDLTHFPAADTRSAAIGIPVTFPAIGGESYDASRTEEAKMVTDDLIETNHGSESCNKSTNAQWNDALRLSRSDIRGGIEVDSFNGVSSYSADR</sequence>
<dbReference type="GO" id="GO:0006952">
    <property type="term" value="P:defense response"/>
    <property type="evidence" value="ECO:0007669"/>
    <property type="project" value="InterPro"/>
</dbReference>
<dbReference type="OMA" id="YRIRRQN"/>
<dbReference type="InterPro" id="IPR000008">
    <property type="entry name" value="C2_dom"/>
</dbReference>
<accession>A0A834YC83</accession>
<evidence type="ECO:0000259" key="1">
    <source>
        <dbReference type="PROSITE" id="PS50004"/>
    </source>
</evidence>
<evidence type="ECO:0000313" key="2">
    <source>
        <dbReference type="EMBL" id="KAF8379446.1"/>
    </source>
</evidence>
<comment type="caution">
    <text evidence="2">The sequence shown here is derived from an EMBL/GenBank/DDBJ whole genome shotgun (WGS) entry which is preliminary data.</text>
</comment>
<dbReference type="EMBL" id="JABCRI010000022">
    <property type="protein sequence ID" value="KAF8379446.1"/>
    <property type="molecule type" value="Genomic_DNA"/>
</dbReference>
<dbReference type="SUPFAM" id="SSF49562">
    <property type="entry name" value="C2 domain (Calcium/lipid-binding domain, CaLB)"/>
    <property type="match status" value="1"/>
</dbReference>
<dbReference type="Proteomes" id="UP000655225">
    <property type="component" value="Unassembled WGS sequence"/>
</dbReference>
<dbReference type="OrthoDB" id="786358at2759"/>
<dbReference type="PANTHER" id="PTHR32246">
    <property type="entry name" value="INGRESSION PROTEIN FIC1"/>
    <property type="match status" value="1"/>
</dbReference>
<dbReference type="InterPro" id="IPR044750">
    <property type="entry name" value="C2_SRC2/BAP"/>
</dbReference>
<feature type="domain" description="C2" evidence="1">
    <location>
        <begin position="1"/>
        <end position="129"/>
    </location>
</feature>
<dbReference type="InterPro" id="IPR035892">
    <property type="entry name" value="C2_domain_sf"/>
</dbReference>